<accession>A0A084GCJ0</accession>
<evidence type="ECO:0000313" key="6">
    <source>
        <dbReference type="Proteomes" id="UP000028545"/>
    </source>
</evidence>
<dbReference type="GeneID" id="27721543"/>
<dbReference type="InterPro" id="IPR036291">
    <property type="entry name" value="NAD(P)-bd_dom_sf"/>
</dbReference>
<dbReference type="Gene3D" id="3.90.25.10">
    <property type="entry name" value="UDP-galactose 4-epimerase, domain 1"/>
    <property type="match status" value="1"/>
</dbReference>
<keyword evidence="3" id="KW-0560">Oxidoreductase</keyword>
<gene>
    <name evidence="5" type="ORF">SAPIO_CDS2471</name>
</gene>
<dbReference type="GO" id="GO:0016491">
    <property type="term" value="F:oxidoreductase activity"/>
    <property type="evidence" value="ECO:0007669"/>
    <property type="project" value="UniProtKB-KW"/>
</dbReference>
<protein>
    <recommendedName>
        <fullName evidence="4">NmrA-like domain-containing protein</fullName>
    </recommendedName>
</protein>
<comment type="similarity">
    <text evidence="1">Belongs to the NmrA-type oxidoreductase family. Isoflavone reductase subfamily.</text>
</comment>
<dbReference type="OrthoDB" id="10000533at2759"/>
<dbReference type="Gene3D" id="3.40.50.720">
    <property type="entry name" value="NAD(P)-binding Rossmann-like Domain"/>
    <property type="match status" value="1"/>
</dbReference>
<feature type="domain" description="NmrA-like" evidence="4">
    <location>
        <begin position="3"/>
        <end position="269"/>
    </location>
</feature>
<dbReference type="KEGG" id="sapo:SAPIO_CDS2471"/>
<name>A0A084GCJ0_PSEDA</name>
<keyword evidence="6" id="KW-1185">Reference proteome</keyword>
<dbReference type="Pfam" id="PF05368">
    <property type="entry name" value="NmrA"/>
    <property type="match status" value="1"/>
</dbReference>
<sequence>MVRVAVAGGSGQVAREVIDALVASKKHCITILSRTDAPMAITAPGTNWQTVDYSDKKTLVEALQGVHTLLSFVQPLSDPEQRSQKNLIDAAICAGVKRFAPSEYGSAGIARMPWWQGKDRIREYLKEVNSEANVLEYTLFQPGLFLDYLAFPYMTAKYLDPLQTVFDFENRRAMVVEGHEDAIMTLTTVADLAEVVALAVEYSGRWPTTSGIRGNRLTFSQILKIGARIRGHAFAVEKVNIEDLEAGHLKTSWRLEAVHQAASDHDASNLLQAVSIGILLSSSKGAWDSSDEVNQLFPDYEFTQAEDFLSKVWSGKP</sequence>
<dbReference type="OMA" id="HTVLSFM"/>
<dbReference type="RefSeq" id="XP_016644851.1">
    <property type="nucleotide sequence ID" value="XM_016785475.1"/>
</dbReference>
<comment type="caution">
    <text evidence="5">The sequence shown here is derived from an EMBL/GenBank/DDBJ whole genome shotgun (WGS) entry which is preliminary data.</text>
</comment>
<evidence type="ECO:0000259" key="4">
    <source>
        <dbReference type="Pfam" id="PF05368"/>
    </source>
</evidence>
<dbReference type="EMBL" id="JOWA01000086">
    <property type="protein sequence ID" value="KEZ45052.1"/>
    <property type="molecule type" value="Genomic_DNA"/>
</dbReference>
<evidence type="ECO:0000256" key="3">
    <source>
        <dbReference type="ARBA" id="ARBA00023002"/>
    </source>
</evidence>
<evidence type="ECO:0000256" key="2">
    <source>
        <dbReference type="ARBA" id="ARBA00022857"/>
    </source>
</evidence>
<proteinExistence type="inferred from homology"/>
<keyword evidence="2" id="KW-0521">NADP</keyword>
<evidence type="ECO:0000313" key="5">
    <source>
        <dbReference type="EMBL" id="KEZ45052.1"/>
    </source>
</evidence>
<dbReference type="InterPro" id="IPR051609">
    <property type="entry name" value="NmrA/Isoflavone_reductase-like"/>
</dbReference>
<evidence type="ECO:0000256" key="1">
    <source>
        <dbReference type="ARBA" id="ARBA00005725"/>
    </source>
</evidence>
<dbReference type="HOGENOM" id="CLU_044876_0_2_1"/>
<dbReference type="Proteomes" id="UP000028545">
    <property type="component" value="Unassembled WGS sequence"/>
</dbReference>
<dbReference type="PANTHER" id="PTHR47706:SF4">
    <property type="entry name" value="NMRA-LIKE DOMAIN-CONTAINING PROTEIN"/>
    <property type="match status" value="1"/>
</dbReference>
<reference evidence="5 6" key="1">
    <citation type="journal article" date="2014" name="Genome Announc.">
        <title>Draft genome sequence of the pathogenic fungus Scedosporium apiospermum.</title>
        <authorList>
            <person name="Vandeputte P."/>
            <person name="Ghamrawi S."/>
            <person name="Rechenmann M."/>
            <person name="Iltis A."/>
            <person name="Giraud S."/>
            <person name="Fleury M."/>
            <person name="Thornton C."/>
            <person name="Delhaes L."/>
            <person name="Meyer W."/>
            <person name="Papon N."/>
            <person name="Bouchara J.P."/>
        </authorList>
    </citation>
    <scope>NUCLEOTIDE SEQUENCE [LARGE SCALE GENOMIC DNA]</scope>
    <source>
        <strain evidence="5 6">IHEM 14462</strain>
    </source>
</reference>
<dbReference type="PANTHER" id="PTHR47706">
    <property type="entry name" value="NMRA-LIKE FAMILY PROTEIN"/>
    <property type="match status" value="1"/>
</dbReference>
<organism evidence="5 6">
    <name type="scientific">Pseudallescheria apiosperma</name>
    <name type="common">Scedosporium apiospermum</name>
    <dbReference type="NCBI Taxonomy" id="563466"/>
    <lineage>
        <taxon>Eukaryota</taxon>
        <taxon>Fungi</taxon>
        <taxon>Dikarya</taxon>
        <taxon>Ascomycota</taxon>
        <taxon>Pezizomycotina</taxon>
        <taxon>Sordariomycetes</taxon>
        <taxon>Hypocreomycetidae</taxon>
        <taxon>Microascales</taxon>
        <taxon>Microascaceae</taxon>
        <taxon>Scedosporium</taxon>
    </lineage>
</organism>
<dbReference type="InterPro" id="IPR008030">
    <property type="entry name" value="NmrA-like"/>
</dbReference>
<dbReference type="SUPFAM" id="SSF51735">
    <property type="entry name" value="NAD(P)-binding Rossmann-fold domains"/>
    <property type="match status" value="1"/>
</dbReference>
<dbReference type="AlphaFoldDB" id="A0A084GCJ0"/>
<dbReference type="VEuPathDB" id="FungiDB:SAPIO_CDS2471"/>